<dbReference type="CDD" id="cd00085">
    <property type="entry name" value="HNHc"/>
    <property type="match status" value="1"/>
</dbReference>
<reference evidence="1" key="1">
    <citation type="journal article" date="2020" name="Nature">
        <title>Giant virus diversity and host interactions through global metagenomics.</title>
        <authorList>
            <person name="Schulz F."/>
            <person name="Roux S."/>
            <person name="Paez-Espino D."/>
            <person name="Jungbluth S."/>
            <person name="Walsh D.A."/>
            <person name="Denef V.J."/>
            <person name="McMahon K.D."/>
            <person name="Konstantinidis K.T."/>
            <person name="Eloe-Fadrosh E.A."/>
            <person name="Kyrpides N.C."/>
            <person name="Woyke T."/>
        </authorList>
    </citation>
    <scope>NUCLEOTIDE SEQUENCE</scope>
    <source>
        <strain evidence="1">GVMAG-M-3300027810-10</strain>
    </source>
</reference>
<protein>
    <recommendedName>
        <fullName evidence="2">HNH nuclease domain-containing protein</fullName>
    </recommendedName>
</protein>
<proteinExistence type="predicted"/>
<organism evidence="1">
    <name type="scientific">viral metagenome</name>
    <dbReference type="NCBI Taxonomy" id="1070528"/>
    <lineage>
        <taxon>unclassified sequences</taxon>
        <taxon>metagenomes</taxon>
        <taxon>organismal metagenomes</taxon>
    </lineage>
</organism>
<evidence type="ECO:0008006" key="2">
    <source>
        <dbReference type="Google" id="ProtNLM"/>
    </source>
</evidence>
<dbReference type="Gene3D" id="3.30.40.220">
    <property type="match status" value="1"/>
</dbReference>
<accession>A0A6C0LFX2</accession>
<name>A0A6C0LFX2_9ZZZZ</name>
<dbReference type="EMBL" id="MN740497">
    <property type="protein sequence ID" value="QHU29829.1"/>
    <property type="molecule type" value="Genomic_DNA"/>
</dbReference>
<dbReference type="AlphaFoldDB" id="A0A6C0LFX2"/>
<dbReference type="InterPro" id="IPR003615">
    <property type="entry name" value="HNH_nuc"/>
</dbReference>
<sequence>MTKKEINISGTHNRYLIKKTDKQTDECILKKSNICIDSELFCVESQIDLLNNIDPIIQKQLHDIIKIKLSSYQQQDKLKNRFNKELFVTLSEVLEYIRNLDGKCSYCGDAILIMYKNKRDKKQWTLDRIDNSIGHNTNNLVISCLECNIQKRDRNHEQFLFSKNMKIDKLS</sequence>
<evidence type="ECO:0000313" key="1">
    <source>
        <dbReference type="EMBL" id="QHU29829.1"/>
    </source>
</evidence>